<reference evidence="2" key="1">
    <citation type="submission" date="2016-10" db="EMBL/GenBank/DDBJ databases">
        <authorList>
            <person name="Varghese N."/>
            <person name="Submissions S."/>
        </authorList>
    </citation>
    <scope>NUCLEOTIDE SEQUENCE [LARGE SCALE GENOMIC DNA]</scope>
    <source>
        <strain evidence="2">PL19</strain>
    </source>
</reference>
<evidence type="ECO:0000313" key="1">
    <source>
        <dbReference type="EMBL" id="SFK44287.1"/>
    </source>
</evidence>
<evidence type="ECO:0000313" key="2">
    <source>
        <dbReference type="Proteomes" id="UP000198928"/>
    </source>
</evidence>
<organism evidence="1 2">
    <name type="scientific">Streptomyces pini</name>
    <dbReference type="NCBI Taxonomy" id="1520580"/>
    <lineage>
        <taxon>Bacteria</taxon>
        <taxon>Bacillati</taxon>
        <taxon>Actinomycetota</taxon>
        <taxon>Actinomycetes</taxon>
        <taxon>Kitasatosporales</taxon>
        <taxon>Streptomycetaceae</taxon>
        <taxon>Streptomyces</taxon>
    </lineage>
</organism>
<gene>
    <name evidence="1" type="ORF">SAMN05192584_10652</name>
</gene>
<dbReference type="EMBL" id="FOSG01000006">
    <property type="protein sequence ID" value="SFK44287.1"/>
    <property type="molecule type" value="Genomic_DNA"/>
</dbReference>
<protein>
    <submittedName>
        <fullName evidence="1">Uncharacterized protein</fullName>
    </submittedName>
</protein>
<keyword evidence="2" id="KW-1185">Reference proteome</keyword>
<dbReference type="Proteomes" id="UP000198928">
    <property type="component" value="Unassembled WGS sequence"/>
</dbReference>
<accession>A0A1I3ZJR3</accession>
<sequence length="72" mass="8335">MATPGMHRDFLLEFAGLEKAVQRRVYEVFEKFAAATYAGLHLEKLTHQRDPRIRTIPHHRLLAGRRPQGGNR</sequence>
<proteinExistence type="predicted"/>
<dbReference type="AlphaFoldDB" id="A0A1I3ZJR3"/>
<name>A0A1I3ZJR3_9ACTN</name>